<keyword evidence="1" id="KW-0812">Transmembrane</keyword>
<feature type="transmembrane region" description="Helical" evidence="1">
    <location>
        <begin position="293"/>
        <end position="318"/>
    </location>
</feature>
<dbReference type="InterPro" id="IPR003609">
    <property type="entry name" value="Pan_app"/>
</dbReference>
<keyword evidence="4" id="KW-1185">Reference proteome</keyword>
<dbReference type="InterPro" id="IPR000210">
    <property type="entry name" value="BTB/POZ_dom"/>
</dbReference>
<dbReference type="Gene3D" id="3.30.710.10">
    <property type="entry name" value="Potassium Channel Kv1.1, Chain A"/>
    <property type="match status" value="1"/>
</dbReference>
<dbReference type="InterPro" id="IPR051481">
    <property type="entry name" value="BTB-POZ/Galectin-3-binding"/>
</dbReference>
<reference evidence="3 4" key="1">
    <citation type="journal article" date="2016" name="PLoS ONE">
        <title>A First Insight into the Genome of the Filter-Feeder Mussel Mytilus galloprovincialis.</title>
        <authorList>
            <person name="Murgarella M."/>
            <person name="Puiu D."/>
            <person name="Novoa B."/>
            <person name="Figueras A."/>
            <person name="Posada D."/>
            <person name="Canchaya C."/>
        </authorList>
    </citation>
    <scope>NUCLEOTIDE SEQUENCE [LARGE SCALE GENOMIC DNA]</scope>
    <source>
        <tissue evidence="3">Muscle</tissue>
    </source>
</reference>
<name>A0A3L5TTQ7_MYTGA</name>
<gene>
    <name evidence="3" type="ORF">AM593_02583</name>
</gene>
<dbReference type="Proteomes" id="UP000266721">
    <property type="component" value="Unassembled WGS sequence"/>
</dbReference>
<dbReference type="InterPro" id="IPR011333">
    <property type="entry name" value="SKP1/BTB/POZ_sf"/>
</dbReference>
<comment type="caution">
    <text evidence="3">The sequence shown here is derived from an EMBL/GenBank/DDBJ whole genome shotgun (WGS) entry which is preliminary data.</text>
</comment>
<dbReference type="Pfam" id="PF00651">
    <property type="entry name" value="BTB"/>
    <property type="match status" value="1"/>
</dbReference>
<dbReference type="SUPFAM" id="SSF54695">
    <property type="entry name" value="POZ domain"/>
    <property type="match status" value="1"/>
</dbReference>
<keyword evidence="1" id="KW-1133">Transmembrane helix</keyword>
<evidence type="ECO:0000259" key="2">
    <source>
        <dbReference type="PROSITE" id="PS50097"/>
    </source>
</evidence>
<feature type="domain" description="BTB" evidence="2">
    <location>
        <begin position="201"/>
        <end position="306"/>
    </location>
</feature>
<dbReference type="AlphaFoldDB" id="A0A3L5TTQ7"/>
<dbReference type="Pfam" id="PF00024">
    <property type="entry name" value="PAN_1"/>
    <property type="match status" value="1"/>
</dbReference>
<feature type="non-terminal residue" evidence="3">
    <location>
        <position position="322"/>
    </location>
</feature>
<proteinExistence type="predicted"/>
<dbReference type="EMBL" id="KV583658">
    <property type="protein sequence ID" value="OPL33316.1"/>
    <property type="molecule type" value="Genomic_DNA"/>
</dbReference>
<sequence length="322" mass="36586">MTLFSTSHKISVIRCSSECALSEDCLGFNFHRKTKICQFVAGGQPVVKSNDILTRLVTPWSSNLLDEVWIKTINSGRISAAKNLSNVDKYTSLSTYQIFPADKRFIKFKIKACTNAFVLLSAAKNLLSPDFYEICIGGGSNKLIFLRKRRNGSKDLEHSFDAPDEFYTCCYDEEELQLMVLKDKQALCENLKYILSVPDLCDVTFLVGPEQYPIHGLRAILASRSRLFYMIILAKEKEIKIQASQKKIGFLKKLKEIRKLLTSKPSYQTSSSSISRKLTIVLEEFKPSVFERLVRYIHCGMVSVDVFSVVGMTVIFFLSMKK</sequence>
<evidence type="ECO:0000313" key="4">
    <source>
        <dbReference type="Proteomes" id="UP000266721"/>
    </source>
</evidence>
<accession>A0A3L5TTQ7</accession>
<dbReference type="PANTHER" id="PTHR24410">
    <property type="entry name" value="HL07962P-RELATED"/>
    <property type="match status" value="1"/>
</dbReference>
<dbReference type="PROSITE" id="PS50097">
    <property type="entry name" value="BTB"/>
    <property type="match status" value="1"/>
</dbReference>
<evidence type="ECO:0000313" key="3">
    <source>
        <dbReference type="EMBL" id="OPL33316.1"/>
    </source>
</evidence>
<protein>
    <recommendedName>
        <fullName evidence="2">BTB domain-containing protein</fullName>
    </recommendedName>
</protein>
<feature type="non-terminal residue" evidence="3">
    <location>
        <position position="1"/>
    </location>
</feature>
<dbReference type="PANTHER" id="PTHR24410:SF46">
    <property type="entry name" value="SERINE-ENRICHED PROTEIN"/>
    <property type="match status" value="1"/>
</dbReference>
<evidence type="ECO:0000256" key="1">
    <source>
        <dbReference type="SAM" id="Phobius"/>
    </source>
</evidence>
<keyword evidence="1" id="KW-0472">Membrane</keyword>
<organism evidence="3 4">
    <name type="scientific">Mytilus galloprovincialis</name>
    <name type="common">Mediterranean mussel</name>
    <dbReference type="NCBI Taxonomy" id="29158"/>
    <lineage>
        <taxon>Eukaryota</taxon>
        <taxon>Metazoa</taxon>
        <taxon>Spiralia</taxon>
        <taxon>Lophotrochozoa</taxon>
        <taxon>Mollusca</taxon>
        <taxon>Bivalvia</taxon>
        <taxon>Autobranchia</taxon>
        <taxon>Pteriomorphia</taxon>
        <taxon>Mytilida</taxon>
        <taxon>Mytiloidea</taxon>
        <taxon>Mytilidae</taxon>
        <taxon>Mytilinae</taxon>
        <taxon>Mytilus</taxon>
    </lineage>
</organism>